<sequence>MNRRICILLGVAVSLSLVAVGCGAKERNAASTPSATGTPAVSVAPSQSAAPATPSPVQEKEVAIKAYFGQANGDNTALVEKQVNIKFDKDENKYLAALNTLKKSPSADAVSLCPQTTFLSAKLDSGKLSVNLNLPDEDRLGSAGEGLLLDAFRKTLFQFNEVETFEILVNGKKPESLMGHFELPEWFKR</sequence>
<gene>
    <name evidence="1" type="ORF">ACI1P1_01160</name>
</gene>
<protein>
    <submittedName>
        <fullName evidence="1">GerMN domain-containing protein</fullName>
    </submittedName>
</protein>
<organism evidence="1 2">
    <name type="scientific">Paenibacillus mesotrionivorans</name>
    <dbReference type="NCBI Taxonomy" id="3160968"/>
    <lineage>
        <taxon>Bacteria</taxon>
        <taxon>Bacillati</taxon>
        <taxon>Bacillota</taxon>
        <taxon>Bacilli</taxon>
        <taxon>Bacillales</taxon>
        <taxon>Paenibacillaceae</taxon>
        <taxon>Paenibacillus</taxon>
    </lineage>
</organism>
<accession>A0ACC7NUZ4</accession>
<proteinExistence type="predicted"/>
<dbReference type="Proteomes" id="UP001631969">
    <property type="component" value="Unassembled WGS sequence"/>
</dbReference>
<comment type="caution">
    <text evidence="1">The sequence shown here is derived from an EMBL/GenBank/DDBJ whole genome shotgun (WGS) entry which is preliminary data.</text>
</comment>
<dbReference type="EMBL" id="JBJURJ010000001">
    <property type="protein sequence ID" value="MFM9326897.1"/>
    <property type="molecule type" value="Genomic_DNA"/>
</dbReference>
<name>A0ACC7NUZ4_9BACL</name>
<evidence type="ECO:0000313" key="1">
    <source>
        <dbReference type="EMBL" id="MFM9326897.1"/>
    </source>
</evidence>
<keyword evidence="2" id="KW-1185">Reference proteome</keyword>
<reference evidence="1" key="1">
    <citation type="submission" date="2024-12" db="EMBL/GenBank/DDBJ databases">
        <authorList>
            <person name="Wu N."/>
        </authorList>
    </citation>
    <scope>NUCLEOTIDE SEQUENCE</scope>
    <source>
        <strain evidence="1">P15</strain>
    </source>
</reference>
<evidence type="ECO:0000313" key="2">
    <source>
        <dbReference type="Proteomes" id="UP001631969"/>
    </source>
</evidence>